<dbReference type="EMBL" id="ABCS01000117">
    <property type="protein sequence ID" value="EDM74743.1"/>
    <property type="molecule type" value="Genomic_DNA"/>
</dbReference>
<dbReference type="Proteomes" id="UP000005801">
    <property type="component" value="Unassembled WGS sequence"/>
</dbReference>
<dbReference type="GO" id="GO:0009086">
    <property type="term" value="P:methionine biosynthetic process"/>
    <property type="evidence" value="ECO:0007669"/>
    <property type="project" value="InterPro"/>
</dbReference>
<protein>
    <submittedName>
        <fullName evidence="5">Cystathionine gamma-synthase</fullName>
    </submittedName>
</protein>
<dbReference type="InterPro" id="IPR044639">
    <property type="entry name" value="CGS1/2"/>
</dbReference>
<keyword evidence="6" id="KW-1185">Reference proteome</keyword>
<dbReference type="Pfam" id="PF01053">
    <property type="entry name" value="Cys_Met_Meta_PP"/>
    <property type="match status" value="1"/>
</dbReference>
<dbReference type="GO" id="GO:0030170">
    <property type="term" value="F:pyridoxal phosphate binding"/>
    <property type="evidence" value="ECO:0007669"/>
    <property type="project" value="InterPro"/>
</dbReference>
<dbReference type="PANTHER" id="PTHR43379:SF1">
    <property type="entry name" value="CYSTATHIONINE GAMMA-SYNTHASE 1, CHLOROPLASTIC-RELATED"/>
    <property type="match status" value="1"/>
</dbReference>
<evidence type="ECO:0000256" key="4">
    <source>
        <dbReference type="RuleBase" id="RU362118"/>
    </source>
</evidence>
<dbReference type="eggNOG" id="COG0626">
    <property type="taxonomic scope" value="Bacteria"/>
</dbReference>
<dbReference type="SUPFAM" id="SSF53383">
    <property type="entry name" value="PLP-dependent transferases"/>
    <property type="match status" value="1"/>
</dbReference>
<dbReference type="PANTHER" id="PTHR43379">
    <property type="entry name" value="CYSTATHIONINE GAMMA-SYNTHASE"/>
    <property type="match status" value="1"/>
</dbReference>
<dbReference type="GO" id="GO:0019346">
    <property type="term" value="P:transsulfuration"/>
    <property type="evidence" value="ECO:0007669"/>
    <property type="project" value="InterPro"/>
</dbReference>
<name>A6GHC8_9BACT</name>
<gene>
    <name evidence="5" type="ORF">PPSIR1_35507</name>
</gene>
<dbReference type="InterPro" id="IPR015424">
    <property type="entry name" value="PyrdxlP-dep_Trfase"/>
</dbReference>
<evidence type="ECO:0000313" key="5">
    <source>
        <dbReference type="EMBL" id="EDM74743.1"/>
    </source>
</evidence>
<evidence type="ECO:0000256" key="3">
    <source>
        <dbReference type="PIRSR" id="PIRSR001434-2"/>
    </source>
</evidence>
<comment type="caution">
    <text evidence="5">The sequence shown here is derived from an EMBL/GenBank/DDBJ whole genome shotgun (WGS) entry which is preliminary data.</text>
</comment>
<dbReference type="CDD" id="cd00614">
    <property type="entry name" value="CGS_like"/>
    <property type="match status" value="1"/>
</dbReference>
<dbReference type="InterPro" id="IPR000277">
    <property type="entry name" value="Cys/Met-Metab_PyrdxlP-dep_enz"/>
</dbReference>
<dbReference type="PROSITE" id="PS00868">
    <property type="entry name" value="CYS_MET_METAB_PP"/>
    <property type="match status" value="1"/>
</dbReference>
<sequence>MVFSSTYPFENTAELHAFMQREVERPEEYGRYGNPTVAATEAKLAALEAGEADGGGCGAVLMASGMAAITTTLLAMLRAGQHVIFTADVYRKTRLFARSYLAKFGVEFDIVAPTLEAIEGAVRDTTRIIFTEAPTNPYLRVVDLEGVVALAKARRIKTIIDATFATPINMRPLSLGVDLVIHSTTKYLGGHNDLLGGVVIGKSGLVDAIREQVGTLGAVCDPHNAYLLSRGLKTLALRVERHNHSALALARVLEAHPKVAKVWYPLLESHQDYGHARRLLRGGGGVISFEVEGLEAGTRLVDALRVPKLAPSLGGVESLVEQPALMSFYDQGPEGRAALGIREGLIRYAVGIEDLADLRADLESGLAAL</sequence>
<feature type="modified residue" description="N6-(pyridoxal phosphate)lysine" evidence="3">
    <location>
        <position position="186"/>
    </location>
</feature>
<dbReference type="InterPro" id="IPR054542">
    <property type="entry name" value="Cys_met_metab_PP"/>
</dbReference>
<dbReference type="Gene3D" id="3.40.640.10">
    <property type="entry name" value="Type I PLP-dependent aspartate aminotransferase-like (Major domain)"/>
    <property type="match status" value="1"/>
</dbReference>
<dbReference type="InterPro" id="IPR015422">
    <property type="entry name" value="PyrdxlP-dep_Trfase_small"/>
</dbReference>
<dbReference type="PIRSF" id="PIRSF001434">
    <property type="entry name" value="CGS"/>
    <property type="match status" value="1"/>
</dbReference>
<comment type="cofactor">
    <cofactor evidence="1 4">
        <name>pyridoxal 5'-phosphate</name>
        <dbReference type="ChEBI" id="CHEBI:597326"/>
    </cofactor>
</comment>
<dbReference type="GO" id="GO:0003962">
    <property type="term" value="F:cystathionine gamma-synthase activity"/>
    <property type="evidence" value="ECO:0007669"/>
    <property type="project" value="InterPro"/>
</dbReference>
<dbReference type="Gene3D" id="3.90.1150.10">
    <property type="entry name" value="Aspartate Aminotransferase, domain 1"/>
    <property type="match status" value="1"/>
</dbReference>
<dbReference type="InterPro" id="IPR015421">
    <property type="entry name" value="PyrdxlP-dep_Trfase_major"/>
</dbReference>
<evidence type="ECO:0000256" key="1">
    <source>
        <dbReference type="ARBA" id="ARBA00001933"/>
    </source>
</evidence>
<accession>A6GHC8</accession>
<organism evidence="5 6">
    <name type="scientific">Plesiocystis pacifica SIR-1</name>
    <dbReference type="NCBI Taxonomy" id="391625"/>
    <lineage>
        <taxon>Bacteria</taxon>
        <taxon>Pseudomonadati</taxon>
        <taxon>Myxococcota</taxon>
        <taxon>Polyangia</taxon>
        <taxon>Nannocystales</taxon>
        <taxon>Nannocystaceae</taxon>
        <taxon>Plesiocystis</taxon>
    </lineage>
</organism>
<dbReference type="STRING" id="391625.PPSIR1_35507"/>
<proteinExistence type="inferred from homology"/>
<dbReference type="AlphaFoldDB" id="A6GHC8"/>
<comment type="similarity">
    <text evidence="4">Belongs to the trans-sulfuration enzymes family.</text>
</comment>
<reference evidence="5 6" key="1">
    <citation type="submission" date="2007-06" db="EMBL/GenBank/DDBJ databases">
        <authorList>
            <person name="Shimkets L."/>
            <person name="Ferriera S."/>
            <person name="Johnson J."/>
            <person name="Kravitz S."/>
            <person name="Beeson K."/>
            <person name="Sutton G."/>
            <person name="Rogers Y.-H."/>
            <person name="Friedman R."/>
            <person name="Frazier M."/>
            <person name="Venter J.C."/>
        </authorList>
    </citation>
    <scope>NUCLEOTIDE SEQUENCE [LARGE SCALE GENOMIC DNA]</scope>
    <source>
        <strain evidence="5 6">SIR-1</strain>
    </source>
</reference>
<dbReference type="FunFam" id="3.40.640.10:FF:000046">
    <property type="entry name" value="Cystathionine gamma-lyase"/>
    <property type="match status" value="1"/>
</dbReference>
<keyword evidence="2 3" id="KW-0663">Pyridoxal phosphate</keyword>
<evidence type="ECO:0000256" key="2">
    <source>
        <dbReference type="ARBA" id="ARBA00022898"/>
    </source>
</evidence>
<evidence type="ECO:0000313" key="6">
    <source>
        <dbReference type="Proteomes" id="UP000005801"/>
    </source>
</evidence>